<organism evidence="2 3">
    <name type="scientific">Paenibacillus plantarum</name>
    <dbReference type="NCBI Taxonomy" id="2654975"/>
    <lineage>
        <taxon>Bacteria</taxon>
        <taxon>Bacillati</taxon>
        <taxon>Bacillota</taxon>
        <taxon>Bacilli</taxon>
        <taxon>Bacillales</taxon>
        <taxon>Paenibacillaceae</taxon>
        <taxon>Paenibacillus</taxon>
    </lineage>
</organism>
<dbReference type="Proteomes" id="UP000653578">
    <property type="component" value="Unassembled WGS sequence"/>
</dbReference>
<feature type="domain" description="Oligogalacturonate lyase" evidence="1">
    <location>
        <begin position="20"/>
        <end position="387"/>
    </location>
</feature>
<evidence type="ECO:0000313" key="3">
    <source>
        <dbReference type="Proteomes" id="UP000653578"/>
    </source>
</evidence>
<proteinExistence type="predicted"/>
<protein>
    <recommendedName>
        <fullName evidence="1">Oligogalacturonate lyase domain-containing protein</fullName>
    </recommendedName>
</protein>
<reference evidence="2 3" key="1">
    <citation type="submission" date="2019-10" db="EMBL/GenBank/DDBJ databases">
        <title>Description of Paenibacillus humi sp. nov.</title>
        <authorList>
            <person name="Carlier A."/>
            <person name="Qi S."/>
        </authorList>
    </citation>
    <scope>NUCLEOTIDE SEQUENCE [LARGE SCALE GENOMIC DNA]</scope>
    <source>
        <strain evidence="2 3">LMG 31461</strain>
    </source>
</reference>
<dbReference type="EMBL" id="WHNY01000004">
    <property type="protein sequence ID" value="NOU62668.1"/>
    <property type="molecule type" value="Genomic_DNA"/>
</dbReference>
<keyword evidence="3" id="KW-1185">Reference proteome</keyword>
<accession>A0ABX1X2M7</accession>
<dbReference type="SUPFAM" id="SSF82171">
    <property type="entry name" value="DPP6 N-terminal domain-like"/>
    <property type="match status" value="1"/>
</dbReference>
<gene>
    <name evidence="2" type="ORF">GC096_01240</name>
</gene>
<sequence length="401" mass="46583">MSYRIIDEEWLFVKGDVYYSTITRKQDELTGVEVVQLTDNSGDTYHPYFTKTLIDCENSYVLVASNRSGSMQLYTLKFDDGQMVQITDQEGVIPFSSVLDAWHHIVYYFADRTLMRVRLDNLETEELMEIPRGFQPSDLSVDNSGKYLAFSYVEHMELCTDSGSTYSTHREKHFRRPRSVVIRFDIDRKTPYVVWGEGQYISHVNISPVDPNIIVFCHEGPWLQVQRMWTARLDHDKVYPLVDQKVNLERIGHEFFTASGRVGAQYSSRERIGDEFLLHGDIFINVDGSNEKRYYYPYTRPSHVQMNYGETMGVGDRAHIREVMKDSGNYMSLLKYDGDSIEVGLLCAHGTSWRSQMSHPHPLFTRDDRHILFSSDEGGKSNVYMARADWDKTLKSDKRLM</sequence>
<name>A0ABX1X2M7_9BACL</name>
<dbReference type="InterPro" id="IPR027946">
    <property type="entry name" value="Ogl_dom"/>
</dbReference>
<comment type="caution">
    <text evidence="2">The sequence shown here is derived from an EMBL/GenBank/DDBJ whole genome shotgun (WGS) entry which is preliminary data.</text>
</comment>
<dbReference type="Pfam" id="PF14583">
    <property type="entry name" value="Pectate_lyase22"/>
    <property type="match status" value="1"/>
</dbReference>
<dbReference type="Gene3D" id="2.130.10.10">
    <property type="entry name" value="YVTN repeat-like/Quinoprotein amine dehydrogenase"/>
    <property type="match status" value="1"/>
</dbReference>
<dbReference type="InterPro" id="IPR015943">
    <property type="entry name" value="WD40/YVTN_repeat-like_dom_sf"/>
</dbReference>
<evidence type="ECO:0000259" key="1">
    <source>
        <dbReference type="Pfam" id="PF14583"/>
    </source>
</evidence>
<evidence type="ECO:0000313" key="2">
    <source>
        <dbReference type="EMBL" id="NOU62668.1"/>
    </source>
</evidence>